<feature type="transmembrane region" description="Helical" evidence="6">
    <location>
        <begin position="170"/>
        <end position="191"/>
    </location>
</feature>
<evidence type="ECO:0000256" key="5">
    <source>
        <dbReference type="ARBA" id="ARBA00023136"/>
    </source>
</evidence>
<evidence type="ECO:0000256" key="4">
    <source>
        <dbReference type="ARBA" id="ARBA00022989"/>
    </source>
</evidence>
<feature type="transmembrane region" description="Helical" evidence="6">
    <location>
        <begin position="303"/>
        <end position="321"/>
    </location>
</feature>
<dbReference type="RefSeq" id="WP_144852562.1">
    <property type="nucleotide sequence ID" value="NZ_VNJI01000043.1"/>
</dbReference>
<dbReference type="OrthoDB" id="1704268at2"/>
<evidence type="ECO:0000256" key="1">
    <source>
        <dbReference type="ARBA" id="ARBA00004651"/>
    </source>
</evidence>
<keyword evidence="3 6" id="KW-0812">Transmembrane</keyword>
<comment type="caution">
    <text evidence="8">The sequence shown here is derived from an EMBL/GenBank/DDBJ whole genome shotgun (WGS) entry which is preliminary data.</text>
</comment>
<dbReference type="InterPro" id="IPR052528">
    <property type="entry name" value="Sugar_transport-like"/>
</dbReference>
<dbReference type="InterPro" id="IPR020846">
    <property type="entry name" value="MFS_dom"/>
</dbReference>
<feature type="transmembrane region" description="Helical" evidence="6">
    <location>
        <begin position="20"/>
        <end position="41"/>
    </location>
</feature>
<accession>A0A559K4N9</accession>
<evidence type="ECO:0000313" key="9">
    <source>
        <dbReference type="Proteomes" id="UP000317036"/>
    </source>
</evidence>
<feature type="domain" description="Major facilitator superfamily (MFS) profile" evidence="7">
    <location>
        <begin position="1"/>
        <end position="415"/>
    </location>
</feature>
<feature type="transmembrane region" description="Helical" evidence="6">
    <location>
        <begin position="237"/>
        <end position="258"/>
    </location>
</feature>
<dbReference type="Proteomes" id="UP000317036">
    <property type="component" value="Unassembled WGS sequence"/>
</dbReference>
<dbReference type="Pfam" id="PF07690">
    <property type="entry name" value="MFS_1"/>
    <property type="match status" value="1"/>
</dbReference>
<keyword evidence="4 6" id="KW-1133">Transmembrane helix</keyword>
<evidence type="ECO:0000256" key="6">
    <source>
        <dbReference type="SAM" id="Phobius"/>
    </source>
</evidence>
<feature type="transmembrane region" description="Helical" evidence="6">
    <location>
        <begin position="270"/>
        <end position="291"/>
    </location>
</feature>
<gene>
    <name evidence="8" type="ORF">FPZ49_25830</name>
</gene>
<feature type="transmembrane region" description="Helical" evidence="6">
    <location>
        <begin position="327"/>
        <end position="350"/>
    </location>
</feature>
<dbReference type="Gene3D" id="1.20.1250.20">
    <property type="entry name" value="MFS general substrate transporter like domains"/>
    <property type="match status" value="1"/>
</dbReference>
<dbReference type="GO" id="GO:0022857">
    <property type="term" value="F:transmembrane transporter activity"/>
    <property type="evidence" value="ECO:0007669"/>
    <property type="project" value="InterPro"/>
</dbReference>
<feature type="transmembrane region" description="Helical" evidence="6">
    <location>
        <begin position="362"/>
        <end position="385"/>
    </location>
</feature>
<dbReference type="SUPFAM" id="SSF103473">
    <property type="entry name" value="MFS general substrate transporter"/>
    <property type="match status" value="1"/>
</dbReference>
<organism evidence="8 9">
    <name type="scientific">Paenibacillus cremeus</name>
    <dbReference type="NCBI Taxonomy" id="2163881"/>
    <lineage>
        <taxon>Bacteria</taxon>
        <taxon>Bacillati</taxon>
        <taxon>Bacillota</taxon>
        <taxon>Bacilli</taxon>
        <taxon>Bacillales</taxon>
        <taxon>Paenibacillaceae</taxon>
        <taxon>Paenibacillus</taxon>
    </lineage>
</organism>
<protein>
    <submittedName>
        <fullName evidence="8">MFS transporter</fullName>
    </submittedName>
</protein>
<dbReference type="InterPro" id="IPR011701">
    <property type="entry name" value="MFS"/>
</dbReference>
<keyword evidence="2" id="KW-0813">Transport</keyword>
<evidence type="ECO:0000256" key="3">
    <source>
        <dbReference type="ARBA" id="ARBA00022692"/>
    </source>
</evidence>
<evidence type="ECO:0000259" key="7">
    <source>
        <dbReference type="PROSITE" id="PS50850"/>
    </source>
</evidence>
<dbReference type="PANTHER" id="PTHR23526">
    <property type="entry name" value="INTEGRAL MEMBRANE TRANSPORT PROTEIN-RELATED"/>
    <property type="match status" value="1"/>
</dbReference>
<proteinExistence type="predicted"/>
<feature type="transmembrane region" description="Helical" evidence="6">
    <location>
        <begin position="397"/>
        <end position="416"/>
    </location>
</feature>
<dbReference type="GO" id="GO:0005886">
    <property type="term" value="C:plasma membrane"/>
    <property type="evidence" value="ECO:0007669"/>
    <property type="project" value="UniProtKB-SubCell"/>
</dbReference>
<sequence>MKAEYKVLRSNIRNNLWNGIAWSIGFNFVTPFIGVLAAQLGATNTDYALLSSIPALLTILITLPVSMVIERFRKQKRIIAGLILLCRFFYFLLVFVPLLDVSAMTALILLVGMYNATNSVIAVAWQSMMGELIPISYRNRVFSQRNIWTGLVGMVIAFVAGWGIDRFPYPLGYQVAFTIGFAAAIVETWYFMKLRIPSEEQAAAEVAAAAETGPSVRSGLTTRSFAQAFKLQAGRPYYLFCASAIIYIFTWQAAWPIYTKVKVDMLHATNTMMSIDTIVGAIGTLIGFRVWARFADRKGTGLTVFWSALTLAVTPYCWVYAPDMNWIYVYDLIGGVATAGFQQSVFNRLLELVPDQGRQQGIAIYTTLSQVSAIFAPIIGMQLFASIHYDVCMSILGSARVVGSLTFLIIVSPMVLRWIQRQKVQKETIS</sequence>
<dbReference type="EMBL" id="VNJI01000043">
    <property type="protein sequence ID" value="TVY07094.1"/>
    <property type="molecule type" value="Genomic_DNA"/>
</dbReference>
<feature type="transmembrane region" description="Helical" evidence="6">
    <location>
        <begin position="78"/>
        <end position="99"/>
    </location>
</feature>
<keyword evidence="5 6" id="KW-0472">Membrane</keyword>
<reference evidence="8 9" key="1">
    <citation type="submission" date="2019-07" db="EMBL/GenBank/DDBJ databases">
        <authorList>
            <person name="Kim J."/>
        </authorList>
    </citation>
    <scope>NUCLEOTIDE SEQUENCE [LARGE SCALE GENOMIC DNA]</scope>
    <source>
        <strain evidence="8 9">JC52</strain>
    </source>
</reference>
<comment type="subcellular location">
    <subcellularLocation>
        <location evidence="1">Cell membrane</location>
        <topology evidence="1">Multi-pass membrane protein</topology>
    </subcellularLocation>
</comment>
<feature type="transmembrane region" description="Helical" evidence="6">
    <location>
        <begin position="105"/>
        <end position="125"/>
    </location>
</feature>
<keyword evidence="9" id="KW-1185">Reference proteome</keyword>
<dbReference type="InterPro" id="IPR036259">
    <property type="entry name" value="MFS_trans_sf"/>
</dbReference>
<name>A0A559K4N9_9BACL</name>
<dbReference type="PROSITE" id="PS50850">
    <property type="entry name" value="MFS"/>
    <property type="match status" value="1"/>
</dbReference>
<dbReference type="AlphaFoldDB" id="A0A559K4N9"/>
<feature type="transmembrane region" description="Helical" evidence="6">
    <location>
        <begin position="146"/>
        <end position="164"/>
    </location>
</feature>
<feature type="transmembrane region" description="Helical" evidence="6">
    <location>
        <begin position="47"/>
        <end position="66"/>
    </location>
</feature>
<evidence type="ECO:0000313" key="8">
    <source>
        <dbReference type="EMBL" id="TVY07094.1"/>
    </source>
</evidence>
<dbReference type="PANTHER" id="PTHR23526:SF2">
    <property type="entry name" value="MAJOR FACILITATOR SUPERFAMILY (MFS) PROFILE DOMAIN-CONTAINING PROTEIN"/>
    <property type="match status" value="1"/>
</dbReference>
<evidence type="ECO:0000256" key="2">
    <source>
        <dbReference type="ARBA" id="ARBA00022448"/>
    </source>
</evidence>